<dbReference type="Proteomes" id="UP000185557">
    <property type="component" value="Unassembled WGS sequence"/>
</dbReference>
<name>A0A1U7J2I3_9CYAN</name>
<comment type="caution">
    <text evidence="1">The sequence shown here is derived from an EMBL/GenBank/DDBJ whole genome shotgun (WGS) entry which is preliminary data.</text>
</comment>
<protein>
    <submittedName>
        <fullName evidence="1">Uncharacterized protein</fullName>
    </submittedName>
</protein>
<evidence type="ECO:0000313" key="2">
    <source>
        <dbReference type="Proteomes" id="UP000185557"/>
    </source>
</evidence>
<sequence>MVNILSTGTAMNIAVTTGDAGQLGMVAGFDGYFSGLISRLIHPMDGLALGDYDGSDLSKGDALRGDRLWAGLFLGLWRFLTLTGCLTRGDSPFGMPCQRLGWPYPHYFSQH</sequence>
<keyword evidence="2" id="KW-1185">Reference proteome</keyword>
<accession>A0A1U7J2I3</accession>
<evidence type="ECO:0000313" key="1">
    <source>
        <dbReference type="EMBL" id="OKH46339.1"/>
    </source>
</evidence>
<dbReference type="OrthoDB" id="582759at2"/>
<gene>
    <name evidence="1" type="ORF">NIES30_16660</name>
</gene>
<proteinExistence type="predicted"/>
<dbReference type="RefSeq" id="WP_073609566.1">
    <property type="nucleotide sequence ID" value="NZ_MRCG01000013.1"/>
</dbReference>
<dbReference type="EMBL" id="MRCG01000013">
    <property type="protein sequence ID" value="OKH46339.1"/>
    <property type="molecule type" value="Genomic_DNA"/>
</dbReference>
<dbReference type="AlphaFoldDB" id="A0A1U7J2I3"/>
<reference evidence="1 2" key="1">
    <citation type="submission" date="2016-11" db="EMBL/GenBank/DDBJ databases">
        <title>Draft Genome Sequences of Nine Cyanobacterial Strains from Diverse Habitats.</title>
        <authorList>
            <person name="Zhu T."/>
            <person name="Hou S."/>
            <person name="Lu X."/>
            <person name="Hess W.R."/>
        </authorList>
    </citation>
    <scope>NUCLEOTIDE SEQUENCE [LARGE SCALE GENOMIC DNA]</scope>
    <source>
        <strain evidence="1 2">NIES-30</strain>
    </source>
</reference>
<organism evidence="1 2">
    <name type="scientific">Phormidium tenue NIES-30</name>
    <dbReference type="NCBI Taxonomy" id="549789"/>
    <lineage>
        <taxon>Bacteria</taxon>
        <taxon>Bacillati</taxon>
        <taxon>Cyanobacteriota</taxon>
        <taxon>Cyanophyceae</taxon>
        <taxon>Oscillatoriophycideae</taxon>
        <taxon>Oscillatoriales</taxon>
        <taxon>Oscillatoriaceae</taxon>
        <taxon>Phormidium</taxon>
    </lineage>
</organism>
<dbReference type="STRING" id="549789.NIES30_16660"/>